<dbReference type="Pfam" id="PF07992">
    <property type="entry name" value="Pyr_redox_2"/>
    <property type="match status" value="1"/>
</dbReference>
<keyword evidence="3" id="KW-0274">FAD</keyword>
<dbReference type="Gene3D" id="3.50.50.60">
    <property type="entry name" value="FAD/NAD(P)-binding domain"/>
    <property type="match status" value="2"/>
</dbReference>
<evidence type="ECO:0000313" key="7">
    <source>
        <dbReference type="Proteomes" id="UP000482960"/>
    </source>
</evidence>
<dbReference type="SUPFAM" id="SSF51905">
    <property type="entry name" value="FAD/NAD(P)-binding domain"/>
    <property type="match status" value="1"/>
</dbReference>
<evidence type="ECO:0000256" key="1">
    <source>
        <dbReference type="ARBA" id="ARBA00001974"/>
    </source>
</evidence>
<comment type="cofactor">
    <cofactor evidence="1">
        <name>FAD</name>
        <dbReference type="ChEBI" id="CHEBI:57692"/>
    </cofactor>
</comment>
<feature type="domain" description="FAD/NAD(P)-binding" evidence="4">
    <location>
        <begin position="2"/>
        <end position="133"/>
    </location>
</feature>
<reference evidence="6 7" key="2">
    <citation type="submission" date="2020-03" db="EMBL/GenBank/DDBJ databases">
        <authorList>
            <person name="Ichikawa N."/>
            <person name="Kimura A."/>
            <person name="Kitahashi Y."/>
            <person name="Uohara A."/>
        </authorList>
    </citation>
    <scope>NUCLEOTIDE SEQUENCE [LARGE SCALE GENOMIC DNA]</scope>
    <source>
        <strain evidence="6 7">NBRC 108638</strain>
    </source>
</reference>
<sequence>MHELGLKVSIVVRGPAVLRRYVDERSAQLLTSYLRARGIALVPGAAMAAIHGPDRVRVATLADGRQMPTDLVLLAIGATPEADLARAAGVAVRHGIVVDDELRTSSAGVYAAGDCAEVRGEVSGLWPAAVAQATAAAANALGEHQTVPGTATPMLLKGIGLDLVSVGRVHPAAGDAVLTHEDPDRYAYGRLVVSDGRVAGAVLLNLPREAPAIVTAVRGGAPSRGLEALRSTHWRTA</sequence>
<dbReference type="EMBL" id="BLPG01000002">
    <property type="protein sequence ID" value="GFJ96266.1"/>
    <property type="molecule type" value="Genomic_DNA"/>
</dbReference>
<dbReference type="AlphaFoldDB" id="A0A6V8LPU5"/>
<keyword evidence="7" id="KW-1185">Reference proteome</keyword>
<dbReference type="InterPro" id="IPR016156">
    <property type="entry name" value="FAD/NAD-linked_Rdtase_dimer_sf"/>
</dbReference>
<accession>A0A6V8LPU5</accession>
<dbReference type="InterPro" id="IPR023753">
    <property type="entry name" value="FAD/NAD-binding_dom"/>
</dbReference>
<proteinExistence type="predicted"/>
<dbReference type="PANTHER" id="PTHR43429">
    <property type="entry name" value="PYRIDINE NUCLEOTIDE-DISULFIDE OXIDOREDUCTASE DOMAIN-CONTAINING"/>
    <property type="match status" value="1"/>
</dbReference>
<dbReference type="InterPro" id="IPR050260">
    <property type="entry name" value="FAD-bd_OxRdtase"/>
</dbReference>
<protein>
    <recommendedName>
        <fullName evidence="8">FAD/NAD(P)-binding domain-containing protein</fullName>
    </recommendedName>
</protein>
<evidence type="ECO:0000256" key="3">
    <source>
        <dbReference type="ARBA" id="ARBA00022827"/>
    </source>
</evidence>
<feature type="domain" description="NADH-rubredoxin oxidoreductase C-terminal" evidence="5">
    <location>
        <begin position="155"/>
        <end position="216"/>
    </location>
</feature>
<evidence type="ECO:0008006" key="8">
    <source>
        <dbReference type="Google" id="ProtNLM"/>
    </source>
</evidence>
<gene>
    <name evidence="6" type="ORF">Prum_099080</name>
</gene>
<comment type="caution">
    <text evidence="6">The sequence shown here is derived from an EMBL/GenBank/DDBJ whole genome shotgun (WGS) entry which is preliminary data.</text>
</comment>
<evidence type="ECO:0000259" key="4">
    <source>
        <dbReference type="Pfam" id="PF07992"/>
    </source>
</evidence>
<name>A0A6V8LPU5_9ACTN</name>
<organism evidence="6 7">
    <name type="scientific">Phytohabitans rumicis</name>
    <dbReference type="NCBI Taxonomy" id="1076125"/>
    <lineage>
        <taxon>Bacteria</taxon>
        <taxon>Bacillati</taxon>
        <taxon>Actinomycetota</taxon>
        <taxon>Actinomycetes</taxon>
        <taxon>Micromonosporales</taxon>
        <taxon>Micromonosporaceae</taxon>
    </lineage>
</organism>
<dbReference type="Pfam" id="PF18267">
    <property type="entry name" value="Rubredoxin_C"/>
    <property type="match status" value="1"/>
</dbReference>
<evidence type="ECO:0000259" key="5">
    <source>
        <dbReference type="Pfam" id="PF18267"/>
    </source>
</evidence>
<dbReference type="PANTHER" id="PTHR43429:SF3">
    <property type="entry name" value="NITRITE REDUCTASE [NAD(P)H]"/>
    <property type="match status" value="1"/>
</dbReference>
<evidence type="ECO:0000256" key="2">
    <source>
        <dbReference type="ARBA" id="ARBA00022630"/>
    </source>
</evidence>
<dbReference type="Proteomes" id="UP000482960">
    <property type="component" value="Unassembled WGS sequence"/>
</dbReference>
<evidence type="ECO:0000313" key="6">
    <source>
        <dbReference type="EMBL" id="GFJ96266.1"/>
    </source>
</evidence>
<dbReference type="InterPro" id="IPR036188">
    <property type="entry name" value="FAD/NAD-bd_sf"/>
</dbReference>
<reference evidence="6 7" key="1">
    <citation type="submission" date="2020-03" db="EMBL/GenBank/DDBJ databases">
        <title>Whole genome shotgun sequence of Phytohabitans rumicis NBRC 108638.</title>
        <authorList>
            <person name="Komaki H."/>
            <person name="Tamura T."/>
        </authorList>
    </citation>
    <scope>NUCLEOTIDE SEQUENCE [LARGE SCALE GENOMIC DNA]</scope>
    <source>
        <strain evidence="6 7">NBRC 108638</strain>
    </source>
</reference>
<dbReference type="Gene3D" id="3.30.390.30">
    <property type="match status" value="1"/>
</dbReference>
<dbReference type="GO" id="GO:0016491">
    <property type="term" value="F:oxidoreductase activity"/>
    <property type="evidence" value="ECO:0007669"/>
    <property type="project" value="InterPro"/>
</dbReference>
<keyword evidence="2" id="KW-0285">Flavoprotein</keyword>
<dbReference type="InterPro" id="IPR041575">
    <property type="entry name" value="Rubredoxin_C"/>
</dbReference>